<sequence>MEDLYPELKQMLQQQLKLMETLTVKLSNSSTGQSCSAGGSKSIDHIISSINSFLYDPQATIIFDAWYKTIRGFVLCRSGSPRRCLKGTTPAP</sequence>
<dbReference type="AlphaFoldDB" id="A0A3P7MJU7"/>
<protein>
    <submittedName>
        <fullName evidence="1">Uncharacterized protein</fullName>
    </submittedName>
</protein>
<reference evidence="1 2" key="1">
    <citation type="submission" date="2018-11" db="EMBL/GenBank/DDBJ databases">
        <authorList>
            <consortium name="Pathogen Informatics"/>
        </authorList>
    </citation>
    <scope>NUCLEOTIDE SEQUENCE [LARGE SCALE GENOMIC DNA]</scope>
</reference>
<accession>A0A3P7MJU7</accession>
<evidence type="ECO:0000313" key="2">
    <source>
        <dbReference type="Proteomes" id="UP000281553"/>
    </source>
</evidence>
<dbReference type="Proteomes" id="UP000281553">
    <property type="component" value="Unassembled WGS sequence"/>
</dbReference>
<evidence type="ECO:0000313" key="1">
    <source>
        <dbReference type="EMBL" id="VDN18191.1"/>
    </source>
</evidence>
<dbReference type="EMBL" id="UYRU01068948">
    <property type="protein sequence ID" value="VDN18191.1"/>
    <property type="molecule type" value="Genomic_DNA"/>
</dbReference>
<name>A0A3P7MJU7_DIBLA</name>
<gene>
    <name evidence="1" type="ORF">DILT_LOCUS13114</name>
</gene>
<keyword evidence="2" id="KW-1185">Reference proteome</keyword>
<organism evidence="1 2">
    <name type="scientific">Dibothriocephalus latus</name>
    <name type="common">Fish tapeworm</name>
    <name type="synonym">Diphyllobothrium latum</name>
    <dbReference type="NCBI Taxonomy" id="60516"/>
    <lineage>
        <taxon>Eukaryota</taxon>
        <taxon>Metazoa</taxon>
        <taxon>Spiralia</taxon>
        <taxon>Lophotrochozoa</taxon>
        <taxon>Platyhelminthes</taxon>
        <taxon>Cestoda</taxon>
        <taxon>Eucestoda</taxon>
        <taxon>Diphyllobothriidea</taxon>
        <taxon>Diphyllobothriidae</taxon>
        <taxon>Dibothriocephalus</taxon>
    </lineage>
</organism>
<proteinExistence type="predicted"/>